<dbReference type="InterPro" id="IPR036907">
    <property type="entry name" value="5'-Nucleotdase_C_sf"/>
</dbReference>
<dbReference type="Pfam" id="PF02872">
    <property type="entry name" value="5_nucleotid_C"/>
    <property type="match status" value="1"/>
</dbReference>
<gene>
    <name evidence="5" type="ORF">JOE21_001927</name>
</gene>
<dbReference type="InterPro" id="IPR006179">
    <property type="entry name" value="5_nucleotidase/apyrase"/>
</dbReference>
<protein>
    <submittedName>
        <fullName evidence="5">5'-nucleotidase</fullName>
        <ecNumber evidence="5">3.1.3.5</ecNumber>
    </submittedName>
</protein>
<dbReference type="Proteomes" id="UP001185012">
    <property type="component" value="Unassembled WGS sequence"/>
</dbReference>
<dbReference type="InterPro" id="IPR004843">
    <property type="entry name" value="Calcineurin-like_PHP"/>
</dbReference>
<keyword evidence="2 5" id="KW-0378">Hydrolase</keyword>
<evidence type="ECO:0000259" key="3">
    <source>
        <dbReference type="Pfam" id="PF00149"/>
    </source>
</evidence>
<dbReference type="Gene3D" id="3.60.21.10">
    <property type="match status" value="1"/>
</dbReference>
<name>A0ABU1IMJ7_9BACL</name>
<dbReference type="InterPro" id="IPR006146">
    <property type="entry name" value="5'-Nucleotdase_CS"/>
</dbReference>
<keyword evidence="2" id="KW-0547">Nucleotide-binding</keyword>
<organism evidence="5 6">
    <name type="scientific">Desmospora profundinema</name>
    <dbReference type="NCBI Taxonomy" id="1571184"/>
    <lineage>
        <taxon>Bacteria</taxon>
        <taxon>Bacillati</taxon>
        <taxon>Bacillota</taxon>
        <taxon>Bacilli</taxon>
        <taxon>Bacillales</taxon>
        <taxon>Thermoactinomycetaceae</taxon>
        <taxon>Desmospora</taxon>
    </lineage>
</organism>
<dbReference type="Pfam" id="PF00149">
    <property type="entry name" value="Metallophos"/>
    <property type="match status" value="1"/>
</dbReference>
<dbReference type="SUPFAM" id="SSF56300">
    <property type="entry name" value="Metallo-dependent phosphatases"/>
    <property type="match status" value="1"/>
</dbReference>
<dbReference type="RefSeq" id="WP_309865154.1">
    <property type="nucleotide sequence ID" value="NZ_JAVDQG010000004.1"/>
</dbReference>
<dbReference type="PROSITE" id="PS00786">
    <property type="entry name" value="5_NUCLEOTIDASE_2"/>
    <property type="match status" value="1"/>
</dbReference>
<feature type="domain" description="5'-Nucleotidase C-terminal" evidence="4">
    <location>
        <begin position="347"/>
        <end position="492"/>
    </location>
</feature>
<dbReference type="PANTHER" id="PTHR11575">
    <property type="entry name" value="5'-NUCLEOTIDASE-RELATED"/>
    <property type="match status" value="1"/>
</dbReference>
<evidence type="ECO:0000259" key="4">
    <source>
        <dbReference type="Pfam" id="PF02872"/>
    </source>
</evidence>
<proteinExistence type="inferred from homology"/>
<feature type="signal peptide" evidence="2">
    <location>
        <begin position="1"/>
        <end position="28"/>
    </location>
</feature>
<keyword evidence="6" id="KW-1185">Reference proteome</keyword>
<dbReference type="GO" id="GO:0008253">
    <property type="term" value="F:5'-nucleotidase activity"/>
    <property type="evidence" value="ECO:0007669"/>
    <property type="project" value="UniProtKB-EC"/>
</dbReference>
<evidence type="ECO:0000256" key="2">
    <source>
        <dbReference type="RuleBase" id="RU362119"/>
    </source>
</evidence>
<feature type="chain" id="PRO_5044991489" evidence="2">
    <location>
        <begin position="29"/>
        <end position="531"/>
    </location>
</feature>
<dbReference type="InterPro" id="IPR008334">
    <property type="entry name" value="5'-Nucleotdase_C"/>
</dbReference>
<dbReference type="Gene3D" id="3.90.780.10">
    <property type="entry name" value="5'-Nucleotidase, C-terminal domain"/>
    <property type="match status" value="1"/>
</dbReference>
<keyword evidence="1 2" id="KW-0732">Signal</keyword>
<comment type="caution">
    <text evidence="5">The sequence shown here is derived from an EMBL/GenBank/DDBJ whole genome shotgun (WGS) entry which is preliminary data.</text>
</comment>
<dbReference type="EMBL" id="JAVDQG010000004">
    <property type="protein sequence ID" value="MDR6225921.1"/>
    <property type="molecule type" value="Genomic_DNA"/>
</dbReference>
<dbReference type="PANTHER" id="PTHR11575:SF24">
    <property type="entry name" value="5'-NUCLEOTIDASE"/>
    <property type="match status" value="1"/>
</dbReference>
<sequence length="531" mass="58531">MRIKWGHLFLIVLLCTACLLGPVTSVEAAQGPNAVDLKILALNDLHGQLNVSQQIEGQEAGRADYLAAYIKEREKNHKHVWKVHQGDMVGASAPISSLLQDEPTIEVLNKLKFDVGTVGNHEFDEGVDEMFRLIYGGTHEKTGYFKGANFPYTVANVVWKDSGKTILPSHHIKRVQGIPVGFIGVVTKSTPSIVMPEGVKDVEFLDETESINREVKKLKKKGVKAIIVLAHEGGTQNTATGEMTGPIVDIAKGVDEEVDLILAGHSHRYLNGTVDGKLIVQAYSSGTAFAEVDLKLDKRTRDITHKEAEVVTTFHSGMKPDRRIARMVAKYEEIVAPIINEEIAQAGQTISREPNEAGESALGNLVADAQRQRMDTDFAFMNPGGIRADIREGTVTWGDLYNVQPFGNELVTMTLTGDQIKRLLEQQWQDGRTRFLQISGLTYTWDPSRSHGDRVLDIRKADGTVVEADTAYTVTANRFIATGGDGFTVFTEATDQVVGPVDLQALIDYIRQLPQPFSYEIEGRITRINPS</sequence>
<reference evidence="5 6" key="1">
    <citation type="submission" date="2023-07" db="EMBL/GenBank/DDBJ databases">
        <title>Genomic Encyclopedia of Type Strains, Phase IV (KMG-IV): sequencing the most valuable type-strain genomes for metagenomic binning, comparative biology and taxonomic classification.</title>
        <authorList>
            <person name="Goeker M."/>
        </authorList>
    </citation>
    <scope>NUCLEOTIDE SEQUENCE [LARGE SCALE GENOMIC DNA]</scope>
    <source>
        <strain evidence="5 6">DSM 45903</strain>
    </source>
</reference>
<dbReference type="EC" id="3.1.3.5" evidence="5"/>
<feature type="domain" description="Calcineurin-like phosphoesterase" evidence="3">
    <location>
        <begin position="37"/>
        <end position="269"/>
    </location>
</feature>
<accession>A0ABU1IMJ7</accession>
<dbReference type="SUPFAM" id="SSF55816">
    <property type="entry name" value="5'-nucleotidase (syn. UDP-sugar hydrolase), C-terminal domain"/>
    <property type="match status" value="1"/>
</dbReference>
<dbReference type="PRINTS" id="PR01607">
    <property type="entry name" value="APYRASEFAMLY"/>
</dbReference>
<evidence type="ECO:0000313" key="6">
    <source>
        <dbReference type="Proteomes" id="UP001185012"/>
    </source>
</evidence>
<dbReference type="InterPro" id="IPR029052">
    <property type="entry name" value="Metallo-depent_PP-like"/>
</dbReference>
<comment type="similarity">
    <text evidence="2">Belongs to the 5'-nucleotidase family.</text>
</comment>
<evidence type="ECO:0000313" key="5">
    <source>
        <dbReference type="EMBL" id="MDR6225921.1"/>
    </source>
</evidence>
<evidence type="ECO:0000256" key="1">
    <source>
        <dbReference type="ARBA" id="ARBA00022729"/>
    </source>
</evidence>